<protein>
    <recommendedName>
        <fullName evidence="3">GAG-pre-integrase domain-containing protein</fullName>
    </recommendedName>
</protein>
<evidence type="ECO:0008006" key="3">
    <source>
        <dbReference type="Google" id="ProtNLM"/>
    </source>
</evidence>
<sequence>MALGAKLKLVFIDGSCPKPAITDGNLQRWIRCDYMVTCWILNSMVTELSEAFIYAQYAYELWKEIAERYGQGNRPLIYQLERELSKITQVSFLSMNKTAFSNVASNKSSLDVHTFHARLGQNYVSKLVHLSETKNFDVSEFHCESCLLSKQQKLPFPICQKPKSLMYQIFIMGYGCHKSHLQAFLWRTRFVKHMSTGGYKTKDGVHHNFGIDEEKKAAFFVSLKKMKHKNVPRPLFSNTIISGSLEKAIGHGQGEKIGCTHEKYNFKIAPDHKASWVIDQQPLVKNACGTPLLVFKLADIVILLRKPLKLLI</sequence>
<accession>A0A2U1MZE1</accession>
<name>A0A2U1MZE1_ARTAN</name>
<evidence type="ECO:0000313" key="2">
    <source>
        <dbReference type="Proteomes" id="UP000245207"/>
    </source>
</evidence>
<dbReference type="OrthoDB" id="5544992at2759"/>
<dbReference type="AlphaFoldDB" id="A0A2U1MZE1"/>
<dbReference type="PANTHER" id="PTHR37610:SF40">
    <property type="entry name" value="OS01G0909600 PROTEIN"/>
    <property type="match status" value="1"/>
</dbReference>
<dbReference type="Proteomes" id="UP000245207">
    <property type="component" value="Unassembled WGS sequence"/>
</dbReference>
<evidence type="ECO:0000313" key="1">
    <source>
        <dbReference type="EMBL" id="PWA66619.1"/>
    </source>
</evidence>
<dbReference type="EMBL" id="PKPP01003993">
    <property type="protein sequence ID" value="PWA66619.1"/>
    <property type="molecule type" value="Genomic_DNA"/>
</dbReference>
<gene>
    <name evidence="1" type="ORF">CTI12_AA325850</name>
</gene>
<comment type="caution">
    <text evidence="1">The sequence shown here is derived from an EMBL/GenBank/DDBJ whole genome shotgun (WGS) entry which is preliminary data.</text>
</comment>
<proteinExistence type="predicted"/>
<keyword evidence="2" id="KW-1185">Reference proteome</keyword>
<organism evidence="1 2">
    <name type="scientific">Artemisia annua</name>
    <name type="common">Sweet wormwood</name>
    <dbReference type="NCBI Taxonomy" id="35608"/>
    <lineage>
        <taxon>Eukaryota</taxon>
        <taxon>Viridiplantae</taxon>
        <taxon>Streptophyta</taxon>
        <taxon>Embryophyta</taxon>
        <taxon>Tracheophyta</taxon>
        <taxon>Spermatophyta</taxon>
        <taxon>Magnoliopsida</taxon>
        <taxon>eudicotyledons</taxon>
        <taxon>Gunneridae</taxon>
        <taxon>Pentapetalae</taxon>
        <taxon>asterids</taxon>
        <taxon>campanulids</taxon>
        <taxon>Asterales</taxon>
        <taxon>Asteraceae</taxon>
        <taxon>Asteroideae</taxon>
        <taxon>Anthemideae</taxon>
        <taxon>Artemisiinae</taxon>
        <taxon>Artemisia</taxon>
    </lineage>
</organism>
<dbReference type="PANTHER" id="PTHR37610">
    <property type="entry name" value="CCHC-TYPE DOMAIN-CONTAINING PROTEIN"/>
    <property type="match status" value="1"/>
</dbReference>
<reference evidence="1 2" key="1">
    <citation type="journal article" date="2018" name="Mol. Plant">
        <title>The genome of Artemisia annua provides insight into the evolution of Asteraceae family and artemisinin biosynthesis.</title>
        <authorList>
            <person name="Shen Q."/>
            <person name="Zhang L."/>
            <person name="Liao Z."/>
            <person name="Wang S."/>
            <person name="Yan T."/>
            <person name="Shi P."/>
            <person name="Liu M."/>
            <person name="Fu X."/>
            <person name="Pan Q."/>
            <person name="Wang Y."/>
            <person name="Lv Z."/>
            <person name="Lu X."/>
            <person name="Zhang F."/>
            <person name="Jiang W."/>
            <person name="Ma Y."/>
            <person name="Chen M."/>
            <person name="Hao X."/>
            <person name="Li L."/>
            <person name="Tang Y."/>
            <person name="Lv G."/>
            <person name="Zhou Y."/>
            <person name="Sun X."/>
            <person name="Brodelius P.E."/>
            <person name="Rose J.K.C."/>
            <person name="Tang K."/>
        </authorList>
    </citation>
    <scope>NUCLEOTIDE SEQUENCE [LARGE SCALE GENOMIC DNA]</scope>
    <source>
        <strain evidence="2">cv. Huhao1</strain>
        <tissue evidence="1">Leaf</tissue>
    </source>
</reference>